<evidence type="ECO:0000256" key="3">
    <source>
        <dbReference type="ARBA" id="ARBA00022617"/>
    </source>
</evidence>
<dbReference type="GO" id="GO:0005506">
    <property type="term" value="F:iron ion binding"/>
    <property type="evidence" value="ECO:0007669"/>
    <property type="project" value="InterPro"/>
</dbReference>
<dbReference type="OrthoDB" id="2789670at2759"/>
<dbReference type="InterPro" id="IPR036396">
    <property type="entry name" value="Cyt_P450_sf"/>
</dbReference>
<evidence type="ECO:0000256" key="6">
    <source>
        <dbReference type="ARBA" id="ARBA00023004"/>
    </source>
</evidence>
<evidence type="ECO:0000256" key="8">
    <source>
        <dbReference type="SAM" id="Phobius"/>
    </source>
</evidence>
<accession>A0A9P6AID6</accession>
<sequence>MALFLHGYAVLLVLAAMTLIVLRFLMKARRYPPGPPGIPLLGNLHKLNNDCGYRYIEDISKTYGDVIFFYNPTVSVLVLSSYRSMQDLLGNRGSIYSDRPGSSIVDIMGNRDLGTEAFGPK</sequence>
<comment type="caution">
    <text evidence="9">The sequence shown here is derived from an EMBL/GenBank/DDBJ whole genome shotgun (WGS) entry which is preliminary data.</text>
</comment>
<dbReference type="PANTHER" id="PTHR46300:SF5">
    <property type="entry name" value="CYTOCHROME P450"/>
    <property type="match status" value="1"/>
</dbReference>
<dbReference type="PANTHER" id="PTHR46300">
    <property type="entry name" value="P450, PUTATIVE (EUROFUNG)-RELATED-RELATED"/>
    <property type="match status" value="1"/>
</dbReference>
<keyword evidence="8" id="KW-0472">Membrane</keyword>
<keyword evidence="5" id="KW-0560">Oxidoreductase</keyword>
<reference evidence="9" key="1">
    <citation type="journal article" date="2020" name="Nat. Commun.">
        <title>Large-scale genome sequencing of mycorrhizal fungi provides insights into the early evolution of symbiotic traits.</title>
        <authorList>
            <person name="Miyauchi S."/>
            <person name="Kiss E."/>
            <person name="Kuo A."/>
            <person name="Drula E."/>
            <person name="Kohler A."/>
            <person name="Sanchez-Garcia M."/>
            <person name="Morin E."/>
            <person name="Andreopoulos B."/>
            <person name="Barry K.W."/>
            <person name="Bonito G."/>
            <person name="Buee M."/>
            <person name="Carver A."/>
            <person name="Chen C."/>
            <person name="Cichocki N."/>
            <person name="Clum A."/>
            <person name="Culley D."/>
            <person name="Crous P.W."/>
            <person name="Fauchery L."/>
            <person name="Girlanda M."/>
            <person name="Hayes R.D."/>
            <person name="Keri Z."/>
            <person name="LaButti K."/>
            <person name="Lipzen A."/>
            <person name="Lombard V."/>
            <person name="Magnuson J."/>
            <person name="Maillard F."/>
            <person name="Murat C."/>
            <person name="Nolan M."/>
            <person name="Ohm R.A."/>
            <person name="Pangilinan J."/>
            <person name="Pereira M.F."/>
            <person name="Perotto S."/>
            <person name="Peter M."/>
            <person name="Pfister S."/>
            <person name="Riley R."/>
            <person name="Sitrit Y."/>
            <person name="Stielow J.B."/>
            <person name="Szollosi G."/>
            <person name="Zifcakova L."/>
            <person name="Stursova M."/>
            <person name="Spatafora J.W."/>
            <person name="Tedersoo L."/>
            <person name="Vaario L.M."/>
            <person name="Yamada A."/>
            <person name="Yan M."/>
            <person name="Wang P."/>
            <person name="Xu J."/>
            <person name="Bruns T."/>
            <person name="Baldrian P."/>
            <person name="Vilgalys R."/>
            <person name="Dunand C."/>
            <person name="Henrissat B."/>
            <person name="Grigoriev I.V."/>
            <person name="Hibbett D."/>
            <person name="Nagy L.G."/>
            <person name="Martin F.M."/>
        </authorList>
    </citation>
    <scope>NUCLEOTIDE SEQUENCE</scope>
    <source>
        <strain evidence="9">UP504</strain>
    </source>
</reference>
<proteinExistence type="inferred from homology"/>
<dbReference type="GO" id="GO:0004497">
    <property type="term" value="F:monooxygenase activity"/>
    <property type="evidence" value="ECO:0007669"/>
    <property type="project" value="UniProtKB-KW"/>
</dbReference>
<keyword evidence="3" id="KW-0349">Heme</keyword>
<feature type="transmembrane region" description="Helical" evidence="8">
    <location>
        <begin position="6"/>
        <end position="25"/>
    </location>
</feature>
<comment type="cofactor">
    <cofactor evidence="1">
        <name>heme</name>
        <dbReference type="ChEBI" id="CHEBI:30413"/>
    </cofactor>
</comment>
<keyword evidence="8" id="KW-0812">Transmembrane</keyword>
<dbReference type="AlphaFoldDB" id="A0A9P6AID6"/>
<keyword evidence="7" id="KW-0503">Monooxygenase</keyword>
<comment type="similarity">
    <text evidence="2">Belongs to the cytochrome P450 family.</text>
</comment>
<dbReference type="Gene3D" id="1.10.630.10">
    <property type="entry name" value="Cytochrome P450"/>
    <property type="match status" value="1"/>
</dbReference>
<evidence type="ECO:0000256" key="4">
    <source>
        <dbReference type="ARBA" id="ARBA00022723"/>
    </source>
</evidence>
<evidence type="ECO:0000256" key="2">
    <source>
        <dbReference type="ARBA" id="ARBA00010617"/>
    </source>
</evidence>
<gene>
    <name evidence="9" type="ORF">BS47DRAFT_435054</name>
</gene>
<dbReference type="Proteomes" id="UP000886523">
    <property type="component" value="Unassembled WGS sequence"/>
</dbReference>
<name>A0A9P6AID6_9AGAM</name>
<evidence type="ECO:0008006" key="11">
    <source>
        <dbReference type="Google" id="ProtNLM"/>
    </source>
</evidence>
<dbReference type="GO" id="GO:0020037">
    <property type="term" value="F:heme binding"/>
    <property type="evidence" value="ECO:0007669"/>
    <property type="project" value="InterPro"/>
</dbReference>
<keyword evidence="6" id="KW-0408">Iron</keyword>
<dbReference type="InterPro" id="IPR050364">
    <property type="entry name" value="Cytochrome_P450_fung"/>
</dbReference>
<evidence type="ECO:0000313" key="9">
    <source>
        <dbReference type="EMBL" id="KAF9506389.1"/>
    </source>
</evidence>
<evidence type="ECO:0000256" key="1">
    <source>
        <dbReference type="ARBA" id="ARBA00001971"/>
    </source>
</evidence>
<dbReference type="SUPFAM" id="SSF48264">
    <property type="entry name" value="Cytochrome P450"/>
    <property type="match status" value="1"/>
</dbReference>
<dbReference type="EMBL" id="MU129112">
    <property type="protein sequence ID" value="KAF9506389.1"/>
    <property type="molecule type" value="Genomic_DNA"/>
</dbReference>
<dbReference type="GO" id="GO:0016705">
    <property type="term" value="F:oxidoreductase activity, acting on paired donors, with incorporation or reduction of molecular oxygen"/>
    <property type="evidence" value="ECO:0007669"/>
    <property type="project" value="InterPro"/>
</dbReference>
<evidence type="ECO:0000256" key="5">
    <source>
        <dbReference type="ARBA" id="ARBA00023002"/>
    </source>
</evidence>
<keyword evidence="4" id="KW-0479">Metal-binding</keyword>
<dbReference type="InterPro" id="IPR001128">
    <property type="entry name" value="Cyt_P450"/>
</dbReference>
<organism evidence="9 10">
    <name type="scientific">Hydnum rufescens UP504</name>
    <dbReference type="NCBI Taxonomy" id="1448309"/>
    <lineage>
        <taxon>Eukaryota</taxon>
        <taxon>Fungi</taxon>
        <taxon>Dikarya</taxon>
        <taxon>Basidiomycota</taxon>
        <taxon>Agaricomycotina</taxon>
        <taxon>Agaricomycetes</taxon>
        <taxon>Cantharellales</taxon>
        <taxon>Hydnaceae</taxon>
        <taxon>Hydnum</taxon>
    </lineage>
</organism>
<protein>
    <recommendedName>
        <fullName evidence="11">Cytochrome P450</fullName>
    </recommendedName>
</protein>
<evidence type="ECO:0000313" key="10">
    <source>
        <dbReference type="Proteomes" id="UP000886523"/>
    </source>
</evidence>
<keyword evidence="10" id="KW-1185">Reference proteome</keyword>
<evidence type="ECO:0000256" key="7">
    <source>
        <dbReference type="ARBA" id="ARBA00023033"/>
    </source>
</evidence>
<keyword evidence="8" id="KW-1133">Transmembrane helix</keyword>
<dbReference type="Pfam" id="PF00067">
    <property type="entry name" value="p450"/>
    <property type="match status" value="1"/>
</dbReference>